<feature type="region of interest" description="Disordered" evidence="1">
    <location>
        <begin position="22"/>
        <end position="60"/>
    </location>
</feature>
<dbReference type="AlphaFoldDB" id="A0A6A6B8A1"/>
<reference evidence="2" key="1">
    <citation type="journal article" date="2020" name="Stud. Mycol.">
        <title>101 Dothideomycetes genomes: a test case for predicting lifestyles and emergence of pathogens.</title>
        <authorList>
            <person name="Haridas S."/>
            <person name="Albert R."/>
            <person name="Binder M."/>
            <person name="Bloem J."/>
            <person name="Labutti K."/>
            <person name="Salamov A."/>
            <person name="Andreopoulos B."/>
            <person name="Baker S."/>
            <person name="Barry K."/>
            <person name="Bills G."/>
            <person name="Bluhm B."/>
            <person name="Cannon C."/>
            <person name="Castanera R."/>
            <person name="Culley D."/>
            <person name="Daum C."/>
            <person name="Ezra D."/>
            <person name="Gonzalez J."/>
            <person name="Henrissat B."/>
            <person name="Kuo A."/>
            <person name="Liang C."/>
            <person name="Lipzen A."/>
            <person name="Lutzoni F."/>
            <person name="Magnuson J."/>
            <person name="Mondo S."/>
            <person name="Nolan M."/>
            <person name="Ohm R."/>
            <person name="Pangilinan J."/>
            <person name="Park H.-J."/>
            <person name="Ramirez L."/>
            <person name="Alfaro M."/>
            <person name="Sun H."/>
            <person name="Tritt A."/>
            <person name="Yoshinaga Y."/>
            <person name="Zwiers L.-H."/>
            <person name="Turgeon B."/>
            <person name="Goodwin S."/>
            <person name="Spatafora J."/>
            <person name="Crous P."/>
            <person name="Grigoriev I."/>
        </authorList>
    </citation>
    <scope>NUCLEOTIDE SEQUENCE</scope>
    <source>
        <strain evidence="2">CBS 121167</strain>
    </source>
</reference>
<dbReference type="Proteomes" id="UP000799438">
    <property type="component" value="Unassembled WGS sequence"/>
</dbReference>
<evidence type="ECO:0000313" key="2">
    <source>
        <dbReference type="EMBL" id="KAF2139495.1"/>
    </source>
</evidence>
<name>A0A6A6B8A1_9PEZI</name>
<proteinExistence type="predicted"/>
<gene>
    <name evidence="2" type="ORF">K452DRAFT_61232</name>
</gene>
<evidence type="ECO:0000256" key="1">
    <source>
        <dbReference type="SAM" id="MobiDB-lite"/>
    </source>
</evidence>
<dbReference type="EMBL" id="ML995492">
    <property type="protein sequence ID" value="KAF2139495.1"/>
    <property type="molecule type" value="Genomic_DNA"/>
</dbReference>
<organism evidence="2 3">
    <name type="scientific">Aplosporella prunicola CBS 121167</name>
    <dbReference type="NCBI Taxonomy" id="1176127"/>
    <lineage>
        <taxon>Eukaryota</taxon>
        <taxon>Fungi</taxon>
        <taxon>Dikarya</taxon>
        <taxon>Ascomycota</taxon>
        <taxon>Pezizomycotina</taxon>
        <taxon>Dothideomycetes</taxon>
        <taxon>Dothideomycetes incertae sedis</taxon>
        <taxon>Botryosphaeriales</taxon>
        <taxon>Aplosporellaceae</taxon>
        <taxon>Aplosporella</taxon>
    </lineage>
</organism>
<feature type="compositionally biased region" description="Basic and acidic residues" evidence="1">
    <location>
        <begin position="40"/>
        <end position="49"/>
    </location>
</feature>
<sequence>MATLLAARCAARFVEYLQTDIQAASQHPDRPPTHGLRSPRQHEHEHEHTQSQPHSLTASLPPCPPRAFVAFLIRYSGRIAAHLISSLRASVRRCPCRSLPLPTTRTQPCPAVSACLRLASPRRALPLMILRQVAGTVGTETSPLTHTHRHSRANKKSATQTPTQAVLLSVSQSVTDTASCDTHTSSVRWQCAHHTHTIHTYNATHVLQQSIARP</sequence>
<feature type="compositionally biased region" description="Basic residues" evidence="1">
    <location>
        <begin position="146"/>
        <end position="155"/>
    </location>
</feature>
<accession>A0A6A6B8A1</accession>
<dbReference type="GeneID" id="54304415"/>
<evidence type="ECO:0000313" key="3">
    <source>
        <dbReference type="Proteomes" id="UP000799438"/>
    </source>
</evidence>
<feature type="region of interest" description="Disordered" evidence="1">
    <location>
        <begin position="139"/>
        <end position="162"/>
    </location>
</feature>
<keyword evidence="3" id="KW-1185">Reference proteome</keyword>
<protein>
    <submittedName>
        <fullName evidence="2">Uncharacterized protein</fullName>
    </submittedName>
</protein>
<dbReference type="RefSeq" id="XP_033395208.1">
    <property type="nucleotide sequence ID" value="XM_033546908.1"/>
</dbReference>